<feature type="transmembrane region" description="Helical" evidence="1">
    <location>
        <begin position="165"/>
        <end position="185"/>
    </location>
</feature>
<proteinExistence type="predicted"/>
<keyword evidence="1" id="KW-0812">Transmembrane</keyword>
<dbReference type="InterPro" id="IPR014550">
    <property type="entry name" value="UCP028704_OpgC"/>
</dbReference>
<reference evidence="2" key="1">
    <citation type="submission" date="2020-05" db="EMBL/GenBank/DDBJ databases">
        <title>Nod-independent and nitrogen-fixing Bradyrhizobium aeschynomene sp. nov. isolated from nodules of Aeschynomene indica.</title>
        <authorList>
            <person name="Zhang Z."/>
        </authorList>
    </citation>
    <scope>NUCLEOTIDE SEQUENCE</scope>
    <source>
        <strain evidence="2">83012</strain>
    </source>
</reference>
<dbReference type="Proteomes" id="UP000886476">
    <property type="component" value="Unassembled WGS sequence"/>
</dbReference>
<comment type="caution">
    <text evidence="2">The sequence shown here is derived from an EMBL/GenBank/DDBJ whole genome shotgun (WGS) entry which is preliminary data.</text>
</comment>
<organism evidence="2 3">
    <name type="scientific">Bradyrhizobium aeschynomenes</name>
    <dbReference type="NCBI Taxonomy" id="2734909"/>
    <lineage>
        <taxon>Bacteria</taxon>
        <taxon>Pseudomonadati</taxon>
        <taxon>Pseudomonadota</taxon>
        <taxon>Alphaproteobacteria</taxon>
        <taxon>Hyphomicrobiales</taxon>
        <taxon>Nitrobacteraceae</taxon>
        <taxon>Bradyrhizobium</taxon>
    </lineage>
</organism>
<feature type="transmembrane region" description="Helical" evidence="1">
    <location>
        <begin position="272"/>
        <end position="289"/>
    </location>
</feature>
<dbReference type="PANTHER" id="PTHR38592">
    <property type="entry name" value="BLL4819 PROTEIN"/>
    <property type="match status" value="1"/>
</dbReference>
<dbReference type="Pfam" id="PF10129">
    <property type="entry name" value="OpgC_C"/>
    <property type="match status" value="1"/>
</dbReference>
<feature type="transmembrane region" description="Helical" evidence="1">
    <location>
        <begin position="82"/>
        <end position="101"/>
    </location>
</feature>
<dbReference type="RefSeq" id="WP_172108272.1">
    <property type="nucleotide sequence ID" value="NZ_JABFDM010000006.1"/>
</dbReference>
<evidence type="ECO:0000313" key="3">
    <source>
        <dbReference type="Proteomes" id="UP000886476"/>
    </source>
</evidence>
<gene>
    <name evidence="2" type="ORF">HL667_01355</name>
</gene>
<dbReference type="PANTHER" id="PTHR38592:SF3">
    <property type="entry name" value="BLL4819 PROTEIN"/>
    <property type="match status" value="1"/>
</dbReference>
<keyword evidence="1" id="KW-1133">Transmembrane helix</keyword>
<feature type="transmembrane region" description="Helical" evidence="1">
    <location>
        <begin position="7"/>
        <end position="26"/>
    </location>
</feature>
<feature type="transmembrane region" description="Helical" evidence="1">
    <location>
        <begin position="197"/>
        <end position="214"/>
    </location>
</feature>
<feature type="transmembrane region" description="Helical" evidence="1">
    <location>
        <begin position="310"/>
        <end position="329"/>
    </location>
</feature>
<feature type="transmembrane region" description="Helical" evidence="1">
    <location>
        <begin position="226"/>
        <end position="252"/>
    </location>
</feature>
<feature type="transmembrane region" description="Helical" evidence="1">
    <location>
        <begin position="335"/>
        <end position="359"/>
    </location>
</feature>
<sequence length="381" mass="43060">METKRDLRLDFFRGLALWLIFLDHIPSNVVNSFTIRNFGFSDATEIFVFISGYTAAYVYGAAMNQHGFLVAGARILRRTWQIYVAHVFLFCVYLAQIAYVARSFRNTLYSEEMGVFEFLRDPDVTLIEALLLRFKPANMDVLPLYIALLVGFAPLLWLLLRRPTLALLGSIAIYGVTRMLDLNIPAYPSGHWVFNPFAWQLLFSFGAWCALGGADQLRGLLLSRAVLAASVAYLSVSLAIVVTWHVPAWTVFVPRWLAEWMYPIDKTSLDPLRILHFLALTVLVVRLLPRDWPYLRSSCLRPLVLCGQHSLEIFCFGVFLSFAAHFIIIETHGGIVLQLFVSFAGMLLMTIAAAVMDWFKHIDGRSRAVQSTRAGPARSSP</sequence>
<keyword evidence="1" id="KW-0472">Membrane</keyword>
<name>A0ABX2C8S7_9BRAD</name>
<feature type="transmembrane region" description="Helical" evidence="1">
    <location>
        <begin position="46"/>
        <end position="62"/>
    </location>
</feature>
<keyword evidence="3" id="KW-1185">Reference proteome</keyword>
<evidence type="ECO:0000313" key="2">
    <source>
        <dbReference type="EMBL" id="NPU63639.1"/>
    </source>
</evidence>
<evidence type="ECO:0000256" key="1">
    <source>
        <dbReference type="SAM" id="Phobius"/>
    </source>
</evidence>
<feature type="transmembrane region" description="Helical" evidence="1">
    <location>
        <begin position="142"/>
        <end position="160"/>
    </location>
</feature>
<accession>A0ABX2C8S7</accession>
<dbReference type="EMBL" id="JABFDN010000001">
    <property type="protein sequence ID" value="NPU63639.1"/>
    <property type="molecule type" value="Genomic_DNA"/>
</dbReference>
<dbReference type="PIRSF" id="PIRSF028704">
    <property type="entry name" value="UPC028704"/>
    <property type="match status" value="1"/>
</dbReference>
<protein>
    <submittedName>
        <fullName evidence="2">OpgC domain-containing protein</fullName>
    </submittedName>
</protein>